<name>A0AA47I8V8_9CLOT</name>
<dbReference type="EMBL" id="CP086239">
    <property type="protein sequence ID" value="WAG62495.1"/>
    <property type="molecule type" value="Genomic_DNA"/>
</dbReference>
<dbReference type="GO" id="GO:0016052">
    <property type="term" value="P:carbohydrate catabolic process"/>
    <property type="evidence" value="ECO:0007669"/>
    <property type="project" value="TreeGrafter"/>
</dbReference>
<dbReference type="SMART" id="SM00641">
    <property type="entry name" value="Glyco_25"/>
    <property type="match status" value="2"/>
</dbReference>
<dbReference type="Pfam" id="PF01471">
    <property type="entry name" value="PG_binding_1"/>
    <property type="match status" value="1"/>
</dbReference>
<dbReference type="GO" id="GO:0003796">
    <property type="term" value="F:lysozyme activity"/>
    <property type="evidence" value="ECO:0007669"/>
    <property type="project" value="InterPro"/>
</dbReference>
<protein>
    <submittedName>
        <fullName evidence="4">Peptidoglycan-binding protein</fullName>
    </submittedName>
</protein>
<evidence type="ECO:0000313" key="4">
    <source>
        <dbReference type="EMBL" id="WAG62495.1"/>
    </source>
</evidence>
<reference evidence="4" key="1">
    <citation type="submission" date="2021-11" db="EMBL/GenBank/DDBJ databases">
        <title>Clostridia strains as spoilage organisms.</title>
        <authorList>
            <person name="Wambui J."/>
            <person name="Stevens M.J.A."/>
            <person name="Stephan R."/>
        </authorList>
    </citation>
    <scope>NUCLEOTIDE SEQUENCE</scope>
    <source>
        <strain evidence="4">CF009</strain>
    </source>
</reference>
<dbReference type="AlphaFoldDB" id="A0AA47I8V8"/>
<proteinExistence type="predicted"/>
<dbReference type="RefSeq" id="WP_216126199.1">
    <property type="nucleotide sequence ID" value="NZ_CP086239.1"/>
</dbReference>
<dbReference type="Proteomes" id="UP001164733">
    <property type="component" value="Chromosome"/>
</dbReference>
<dbReference type="GO" id="GO:0009253">
    <property type="term" value="P:peptidoglycan catabolic process"/>
    <property type="evidence" value="ECO:0007669"/>
    <property type="project" value="InterPro"/>
</dbReference>
<dbReference type="PANTHER" id="PTHR34135">
    <property type="entry name" value="LYSOZYME"/>
    <property type="match status" value="1"/>
</dbReference>
<gene>
    <name evidence="4" type="ORF">LL038_09760</name>
</gene>
<dbReference type="GO" id="GO:0016998">
    <property type="term" value="P:cell wall macromolecule catabolic process"/>
    <property type="evidence" value="ECO:0007669"/>
    <property type="project" value="InterPro"/>
</dbReference>
<accession>A0AA47I8V8</accession>
<dbReference type="PANTHER" id="PTHR34135:SF2">
    <property type="entry name" value="LYSOZYME"/>
    <property type="match status" value="1"/>
</dbReference>
<dbReference type="PROSITE" id="PS51904">
    <property type="entry name" value="GLYCOSYL_HYDROL_F25_2"/>
    <property type="match status" value="1"/>
</dbReference>
<keyword evidence="2" id="KW-0326">Glycosidase</keyword>
<dbReference type="InterPro" id="IPR018077">
    <property type="entry name" value="Glyco_hydro_fam25_subgr"/>
</dbReference>
<evidence type="ECO:0000256" key="2">
    <source>
        <dbReference type="ARBA" id="ARBA00023295"/>
    </source>
</evidence>
<dbReference type="Pfam" id="PF01183">
    <property type="entry name" value="Glyco_hydro_25"/>
    <property type="match status" value="1"/>
</dbReference>
<evidence type="ECO:0000259" key="3">
    <source>
        <dbReference type="Pfam" id="PF01471"/>
    </source>
</evidence>
<evidence type="ECO:0000313" key="5">
    <source>
        <dbReference type="Proteomes" id="UP001164733"/>
    </source>
</evidence>
<evidence type="ECO:0000256" key="1">
    <source>
        <dbReference type="ARBA" id="ARBA00022801"/>
    </source>
</evidence>
<dbReference type="InterPro" id="IPR002477">
    <property type="entry name" value="Peptidoglycan-bd-like"/>
</dbReference>
<keyword evidence="1" id="KW-0378">Hydrolase</keyword>
<sequence length="302" mass="32993">MKGIDISSYEANVDFEKVKNSGIEIVYIKATEGLTYTNPLLKSQYAGAKSAGLKIGFYHYLRANDPVLEAKFFLSVIEGLSSNCKYAIDVEVSLGQTIAKTSSNILQFANYIISTNNEVCLYTGDYFYANNLNSSVKDIPLWVAHYGVAKPDAVNYIGFQYSESGRIDGINGSVDLNEFSTSIFVSSTPPVIITNIVVKAFQHAVNLVGLKDKNGDKLIEDGIKGTHTNDVIAKISFTNGSHNELIRWIQQRLIALGFSCGETGADSYFGVNTLVAVKKFQTIRALKSDGIVGPLTINQLLK</sequence>
<organism evidence="4 5">
    <name type="scientific">Clostridium estertheticum</name>
    <dbReference type="NCBI Taxonomy" id="238834"/>
    <lineage>
        <taxon>Bacteria</taxon>
        <taxon>Bacillati</taxon>
        <taxon>Bacillota</taxon>
        <taxon>Clostridia</taxon>
        <taxon>Eubacteriales</taxon>
        <taxon>Clostridiaceae</taxon>
        <taxon>Clostridium</taxon>
    </lineage>
</organism>
<feature type="domain" description="Peptidoglycan binding-like" evidence="3">
    <location>
        <begin position="243"/>
        <end position="300"/>
    </location>
</feature>
<dbReference type="InterPro" id="IPR002053">
    <property type="entry name" value="Glyco_hydro_25"/>
</dbReference>